<reference evidence="1" key="2">
    <citation type="submission" date="2020-05" db="UniProtKB">
        <authorList>
            <consortium name="EnsemblMetazoa"/>
        </authorList>
    </citation>
    <scope>IDENTIFICATION</scope>
    <source>
        <strain evidence="1">IAEA</strain>
    </source>
</reference>
<dbReference type="Proteomes" id="UP000092445">
    <property type="component" value="Unassembled WGS sequence"/>
</dbReference>
<organism evidence="1 2">
    <name type="scientific">Glossina pallidipes</name>
    <name type="common">Tsetse fly</name>
    <dbReference type="NCBI Taxonomy" id="7398"/>
    <lineage>
        <taxon>Eukaryota</taxon>
        <taxon>Metazoa</taxon>
        <taxon>Ecdysozoa</taxon>
        <taxon>Arthropoda</taxon>
        <taxon>Hexapoda</taxon>
        <taxon>Insecta</taxon>
        <taxon>Pterygota</taxon>
        <taxon>Neoptera</taxon>
        <taxon>Endopterygota</taxon>
        <taxon>Diptera</taxon>
        <taxon>Brachycera</taxon>
        <taxon>Muscomorpha</taxon>
        <taxon>Hippoboscoidea</taxon>
        <taxon>Glossinidae</taxon>
        <taxon>Glossina</taxon>
    </lineage>
</organism>
<protein>
    <submittedName>
        <fullName evidence="1">Uncharacterized protein</fullName>
    </submittedName>
</protein>
<dbReference type="VEuPathDB" id="VectorBase:GPAI038752"/>
<evidence type="ECO:0000313" key="2">
    <source>
        <dbReference type="Proteomes" id="UP000092445"/>
    </source>
</evidence>
<dbReference type="EnsemblMetazoa" id="GPAI038752-RA">
    <property type="protein sequence ID" value="GPAI038752-PA"/>
    <property type="gene ID" value="GPAI038752"/>
</dbReference>
<evidence type="ECO:0000313" key="1">
    <source>
        <dbReference type="EnsemblMetazoa" id="GPAI038752-PA"/>
    </source>
</evidence>
<proteinExistence type="predicted"/>
<reference evidence="2" key="1">
    <citation type="submission" date="2014-03" db="EMBL/GenBank/DDBJ databases">
        <authorList>
            <person name="Aksoy S."/>
            <person name="Warren W."/>
            <person name="Wilson R.K."/>
        </authorList>
    </citation>
    <scope>NUCLEOTIDE SEQUENCE [LARGE SCALE GENOMIC DNA]</scope>
    <source>
        <strain evidence="2">IAEA</strain>
    </source>
</reference>
<sequence>MFALRCKACSSSSNSNIAAPSPITNPSRFLSKGREAWLGVSLKAVLKARILQNPAIDNGSMHDSPLPANIISASPFRIKRIASPMACEPVAQAVDTEWLGPRKPCRILMWPHGILGIMESGVRHAILGDIV</sequence>
<dbReference type="AlphaFoldDB" id="A0A1B0A9R9"/>
<accession>A0A1B0A9R9</accession>
<keyword evidence="2" id="KW-1185">Reference proteome</keyword>
<name>A0A1B0A9R9_GLOPL</name>